<proteinExistence type="predicted"/>
<keyword evidence="3" id="KW-1185">Reference proteome</keyword>
<keyword evidence="1" id="KW-0812">Transmembrane</keyword>
<gene>
    <name evidence="2" type="ORF">BEMITA_LOCUS9455</name>
</gene>
<protein>
    <recommendedName>
        <fullName evidence="4">Vesicular, overexpressed in cancer, prosurvival protein 1</fullName>
    </recommendedName>
</protein>
<evidence type="ECO:0000256" key="1">
    <source>
        <dbReference type="SAM" id="Phobius"/>
    </source>
</evidence>
<dbReference type="AlphaFoldDB" id="A0A9P0CG84"/>
<dbReference type="Proteomes" id="UP001152759">
    <property type="component" value="Chromosome 5"/>
</dbReference>
<reference evidence="2" key="1">
    <citation type="submission" date="2021-12" db="EMBL/GenBank/DDBJ databases">
        <authorList>
            <person name="King R."/>
        </authorList>
    </citation>
    <scope>NUCLEOTIDE SEQUENCE</scope>
</reference>
<keyword evidence="1" id="KW-1133">Transmembrane helix</keyword>
<evidence type="ECO:0000313" key="3">
    <source>
        <dbReference type="Proteomes" id="UP001152759"/>
    </source>
</evidence>
<accession>A0A9P0CG84</accession>
<dbReference type="EMBL" id="OU963866">
    <property type="protein sequence ID" value="CAH0772897.1"/>
    <property type="molecule type" value="Genomic_DNA"/>
</dbReference>
<evidence type="ECO:0008006" key="4">
    <source>
        <dbReference type="Google" id="ProtNLM"/>
    </source>
</evidence>
<keyword evidence="1" id="KW-0472">Membrane</keyword>
<organism evidence="2 3">
    <name type="scientific">Bemisia tabaci</name>
    <name type="common">Sweetpotato whitefly</name>
    <name type="synonym">Aleurodes tabaci</name>
    <dbReference type="NCBI Taxonomy" id="7038"/>
    <lineage>
        <taxon>Eukaryota</taxon>
        <taxon>Metazoa</taxon>
        <taxon>Ecdysozoa</taxon>
        <taxon>Arthropoda</taxon>
        <taxon>Hexapoda</taxon>
        <taxon>Insecta</taxon>
        <taxon>Pterygota</taxon>
        <taxon>Neoptera</taxon>
        <taxon>Paraneoptera</taxon>
        <taxon>Hemiptera</taxon>
        <taxon>Sternorrhyncha</taxon>
        <taxon>Aleyrodoidea</taxon>
        <taxon>Aleyrodidae</taxon>
        <taxon>Aleyrodinae</taxon>
        <taxon>Bemisia</taxon>
    </lineage>
</organism>
<sequence>MILPRGVFMRKKKMSNSNNDKFRIINKDNWTSKGMSRLIRECNALLQNNSIPFDCTATPAGTPVCCIGQCCFVTRRKKEFWENWYFWFVVVLMSLLLMTSLFSYLAGSCKKKRHNLIRIHHVLPPSADQHSTSVSVISDADGIIQPRLSYITKSRYQDQNASHTALDKQNSVDDFIKPLSPAYPPIQPVTIVRGNVPPMGFRQTSNYTELVLPPGFVDTGPAFKT</sequence>
<name>A0A9P0CG84_BEMTA</name>
<feature type="transmembrane region" description="Helical" evidence="1">
    <location>
        <begin position="84"/>
        <end position="106"/>
    </location>
</feature>
<evidence type="ECO:0000313" key="2">
    <source>
        <dbReference type="EMBL" id="CAH0772897.1"/>
    </source>
</evidence>